<dbReference type="Gene3D" id="3.30.390.30">
    <property type="match status" value="1"/>
</dbReference>
<feature type="binding site" evidence="13">
    <location>
        <position position="317"/>
    </location>
    <ligand>
        <name>FAD</name>
        <dbReference type="ChEBI" id="CHEBI:57692"/>
    </ligand>
</feature>
<keyword evidence="9" id="KW-1015">Disulfide bond</keyword>
<evidence type="ECO:0000256" key="4">
    <source>
        <dbReference type="ARBA" id="ARBA00016961"/>
    </source>
</evidence>
<dbReference type="SUPFAM" id="SSF51905">
    <property type="entry name" value="FAD/NAD(P)-binding domain"/>
    <property type="match status" value="1"/>
</dbReference>
<evidence type="ECO:0000313" key="19">
    <source>
        <dbReference type="Proteomes" id="UP000229523"/>
    </source>
</evidence>
<proteinExistence type="inferred from homology"/>
<dbReference type="InterPro" id="IPR036188">
    <property type="entry name" value="FAD/NAD-bd_sf"/>
</dbReference>
<dbReference type="Gene3D" id="3.50.50.60">
    <property type="entry name" value="FAD/NAD(P)-binding domain"/>
    <property type="match status" value="2"/>
</dbReference>
<dbReference type="RefSeq" id="WP_099577565.1">
    <property type="nucleotide sequence ID" value="NZ_MJBI02000001.1"/>
</dbReference>
<dbReference type="GO" id="GO:0004148">
    <property type="term" value="F:dihydrolipoyl dehydrogenase (NADH) activity"/>
    <property type="evidence" value="ECO:0007669"/>
    <property type="project" value="UniProtKB-EC"/>
</dbReference>
<keyword evidence="6 13" id="KW-0274">FAD</keyword>
<dbReference type="InterPro" id="IPR012999">
    <property type="entry name" value="Pyr_OxRdtase_I_AS"/>
</dbReference>
<comment type="catalytic activity">
    <reaction evidence="11 15">
        <text>N(6)-[(R)-dihydrolipoyl]-L-lysyl-[protein] + NAD(+) = N(6)-[(R)-lipoyl]-L-lysyl-[protein] + NADH + H(+)</text>
        <dbReference type="Rhea" id="RHEA:15045"/>
        <dbReference type="Rhea" id="RHEA-COMP:10474"/>
        <dbReference type="Rhea" id="RHEA-COMP:10475"/>
        <dbReference type="ChEBI" id="CHEBI:15378"/>
        <dbReference type="ChEBI" id="CHEBI:57540"/>
        <dbReference type="ChEBI" id="CHEBI:57945"/>
        <dbReference type="ChEBI" id="CHEBI:83099"/>
        <dbReference type="ChEBI" id="CHEBI:83100"/>
        <dbReference type="EC" id="1.8.1.4"/>
    </reaction>
</comment>
<dbReference type="EMBL" id="MJBI02000001">
    <property type="protein sequence ID" value="RAI82884.1"/>
    <property type="molecule type" value="Genomic_DNA"/>
</dbReference>
<feature type="disulfide bond" description="Redox-active" evidence="14">
    <location>
        <begin position="47"/>
        <end position="52"/>
    </location>
</feature>
<keyword evidence="19" id="KW-1185">Reference proteome</keyword>
<accession>A0A2G5NTZ1</accession>
<reference evidence="18 19" key="1">
    <citation type="journal article" date="2018" name="Front. Microbiol.">
        <title>Description and Comparative Genomics of Macrococcus caseolyticus subsp. hominis subsp. nov., Macrococcus goetzii sp. nov., Macrococcus epidermidis sp. nov., and Macrococcus bohemicus sp. nov., Novel Macrococci From Human Clinical Material With Virulence Potential and Suspected Uptake of Foreign DNA by Natural Transformation.</title>
        <authorList>
            <person name="Maslanova I."/>
            <person name="Wertheimer Z."/>
            <person name="Sedlacek I."/>
            <person name="Svec P."/>
            <person name="Indrakova A."/>
            <person name="Kovarovic V."/>
            <person name="Schumann P."/>
            <person name="Sproer C."/>
            <person name="Kralova S."/>
            <person name="Sedo O."/>
            <person name="Kristofova L."/>
            <person name="Vrbovska V."/>
            <person name="Fuzik T."/>
            <person name="Petras P."/>
            <person name="Zdrahal Z."/>
            <person name="Ruzickova V."/>
            <person name="Doskar J."/>
            <person name="Pantucek R."/>
        </authorList>
    </citation>
    <scope>NUCLEOTIDE SEQUENCE [LARGE SCALE GENOMIC DNA]</scope>
    <source>
        <strain evidence="18 19">CCM 4927</strain>
    </source>
</reference>
<feature type="active site" description="Proton acceptor" evidence="12">
    <location>
        <position position="450"/>
    </location>
</feature>
<sequence length="471" mass="49916">MVVGDFSKEAETIVIGSGPGGYVAAIRAAQLGQKVIIIEKENIGGVCLNVGCIPSKALISAGKDFSKTKQDNPFGITYGETTIDFKQLQTWKRDKVVATLTKGVQALLGKNKVQIVKGEAYFTGPNSLHVMQEEGSMGETYSFKNCIVATGSRPIEIPTFKFNDNVLDSTGLLNLEEQPKSLIIIGGGYIGMELAGAYQNLGTEVTVLEGAERVLAGFEKDLVKPVVKKLEEKGMKIITNAKASGYTEANGLVAVSYEVDGKTETISAEKVAVVVGRRPNTDELSLELAGVEVGERGLIPVNEVGQTNVPHIYAIGDIVAGPALAHKASYEAKIAAEAISGVPGVAVDYQVIPTVCFTSPEIATVGMTVNDAKEKGIDVNKATFRFPANGRALSMNESEGFVRLVSDKATGRLLGAQLVGPEVSELIGEITLAIENLLTAEDLVLTIHNHPSLSETFMDAAEVLLGQGIHQ</sequence>
<feature type="domain" description="Pyridine nucleotide-disulphide oxidoreductase dimerisation" evidence="16">
    <location>
        <begin position="352"/>
        <end position="460"/>
    </location>
</feature>
<keyword evidence="10 15" id="KW-0676">Redox-active center</keyword>
<comment type="cofactor">
    <cofactor evidence="13 15">
        <name>FAD</name>
        <dbReference type="ChEBI" id="CHEBI:57692"/>
    </cofactor>
    <text evidence="13 15">Binds 1 FAD per subunit.</text>
</comment>
<gene>
    <name evidence="18" type="primary">lpdA</name>
    <name evidence="18" type="ORF">BFS35_004150</name>
</gene>
<dbReference type="PRINTS" id="PR00411">
    <property type="entry name" value="PNDRDTASEI"/>
</dbReference>
<evidence type="ECO:0000256" key="3">
    <source>
        <dbReference type="ARBA" id="ARBA00012608"/>
    </source>
</evidence>
<dbReference type="PIRSF" id="PIRSF000350">
    <property type="entry name" value="Mercury_reductase_MerA"/>
    <property type="match status" value="1"/>
</dbReference>
<feature type="binding site" evidence="13">
    <location>
        <begin position="150"/>
        <end position="152"/>
    </location>
    <ligand>
        <name>FAD</name>
        <dbReference type="ChEBI" id="CHEBI:57692"/>
    </ligand>
</feature>
<dbReference type="InterPro" id="IPR023753">
    <property type="entry name" value="FAD/NAD-binding_dom"/>
</dbReference>
<dbReference type="InterPro" id="IPR050151">
    <property type="entry name" value="Class-I_Pyr_Nuc-Dis_Oxidored"/>
</dbReference>
<dbReference type="EC" id="1.8.1.4" evidence="3 15"/>
<keyword evidence="5 15" id="KW-0285">Flavoprotein</keyword>
<evidence type="ECO:0000256" key="15">
    <source>
        <dbReference type="RuleBase" id="RU003692"/>
    </source>
</evidence>
<evidence type="ECO:0000259" key="16">
    <source>
        <dbReference type="Pfam" id="PF02852"/>
    </source>
</evidence>
<comment type="function">
    <text evidence="1">Lipoamide dehydrogenase is a component of the alpha-ketoacid dehydrogenase complexes.</text>
</comment>
<evidence type="ECO:0000256" key="12">
    <source>
        <dbReference type="PIRSR" id="PIRSR000350-2"/>
    </source>
</evidence>
<evidence type="ECO:0000256" key="1">
    <source>
        <dbReference type="ARBA" id="ARBA00002052"/>
    </source>
</evidence>
<feature type="binding site" evidence="13">
    <location>
        <begin position="186"/>
        <end position="193"/>
    </location>
    <ligand>
        <name>NAD(+)</name>
        <dbReference type="ChEBI" id="CHEBI:57540"/>
    </ligand>
</feature>
<evidence type="ECO:0000259" key="17">
    <source>
        <dbReference type="Pfam" id="PF07992"/>
    </source>
</evidence>
<keyword evidence="7 15" id="KW-0560">Oxidoreductase</keyword>
<dbReference type="PANTHER" id="PTHR22912">
    <property type="entry name" value="DISULFIDE OXIDOREDUCTASE"/>
    <property type="match status" value="1"/>
</dbReference>
<evidence type="ECO:0000256" key="13">
    <source>
        <dbReference type="PIRSR" id="PIRSR000350-3"/>
    </source>
</evidence>
<dbReference type="Pfam" id="PF07992">
    <property type="entry name" value="Pyr_redox_2"/>
    <property type="match status" value="1"/>
</dbReference>
<dbReference type="Pfam" id="PF02852">
    <property type="entry name" value="Pyr_redox_dim"/>
    <property type="match status" value="1"/>
</dbReference>
<dbReference type="AlphaFoldDB" id="A0A2G5NTZ1"/>
<evidence type="ECO:0000256" key="10">
    <source>
        <dbReference type="ARBA" id="ARBA00023284"/>
    </source>
</evidence>
<comment type="miscellaneous">
    <text evidence="15">The active site is a redox-active disulfide bond.</text>
</comment>
<dbReference type="InterPro" id="IPR016156">
    <property type="entry name" value="FAD/NAD-linked_Rdtase_dimer_sf"/>
</dbReference>
<evidence type="ECO:0000256" key="14">
    <source>
        <dbReference type="PIRSR" id="PIRSR000350-4"/>
    </source>
</evidence>
<feature type="domain" description="FAD/NAD(P)-binding" evidence="17">
    <location>
        <begin position="12"/>
        <end position="332"/>
    </location>
</feature>
<feature type="binding site" evidence="13">
    <location>
        <position position="209"/>
    </location>
    <ligand>
        <name>NAD(+)</name>
        <dbReference type="ChEBI" id="CHEBI:57540"/>
    </ligand>
</feature>
<dbReference type="SUPFAM" id="SSF55424">
    <property type="entry name" value="FAD/NAD-linked reductases, dimerisation (C-terminal) domain"/>
    <property type="match status" value="1"/>
</dbReference>
<evidence type="ECO:0000256" key="11">
    <source>
        <dbReference type="ARBA" id="ARBA00049187"/>
    </source>
</evidence>
<dbReference type="PANTHER" id="PTHR22912:SF160">
    <property type="entry name" value="DIHYDROLIPOYL DEHYDROGENASE"/>
    <property type="match status" value="1"/>
</dbReference>
<feature type="binding site" evidence="13">
    <location>
        <position position="56"/>
    </location>
    <ligand>
        <name>FAD</name>
        <dbReference type="ChEBI" id="CHEBI:57692"/>
    </ligand>
</feature>
<comment type="caution">
    <text evidence="18">The sequence shown here is derived from an EMBL/GenBank/DDBJ whole genome shotgun (WGS) entry which is preliminary data.</text>
</comment>
<feature type="binding site" evidence="13">
    <location>
        <position position="276"/>
    </location>
    <ligand>
        <name>NAD(+)</name>
        <dbReference type="ChEBI" id="CHEBI:57540"/>
    </ligand>
</feature>
<evidence type="ECO:0000256" key="5">
    <source>
        <dbReference type="ARBA" id="ARBA00022630"/>
    </source>
</evidence>
<evidence type="ECO:0000256" key="6">
    <source>
        <dbReference type="ARBA" id="ARBA00022827"/>
    </source>
</evidence>
<keyword evidence="13" id="KW-0547">Nucleotide-binding</keyword>
<evidence type="ECO:0000256" key="2">
    <source>
        <dbReference type="ARBA" id="ARBA00007532"/>
    </source>
</evidence>
<evidence type="ECO:0000256" key="7">
    <source>
        <dbReference type="ARBA" id="ARBA00023002"/>
    </source>
</evidence>
<evidence type="ECO:0000256" key="8">
    <source>
        <dbReference type="ARBA" id="ARBA00023027"/>
    </source>
</evidence>
<dbReference type="GO" id="GO:0006103">
    <property type="term" value="P:2-oxoglutarate metabolic process"/>
    <property type="evidence" value="ECO:0007669"/>
    <property type="project" value="TreeGrafter"/>
</dbReference>
<dbReference type="Proteomes" id="UP000229523">
    <property type="component" value="Unassembled WGS sequence"/>
</dbReference>
<protein>
    <recommendedName>
        <fullName evidence="4 15">Dihydrolipoyl dehydrogenase</fullName>
        <ecNumber evidence="3 15">1.8.1.4</ecNumber>
    </recommendedName>
</protein>
<dbReference type="InterPro" id="IPR006258">
    <property type="entry name" value="Lipoamide_DH"/>
</dbReference>
<dbReference type="InterPro" id="IPR001100">
    <property type="entry name" value="Pyr_nuc-diS_OxRdtase"/>
</dbReference>
<dbReference type="FunFam" id="3.30.390.30:FF:000001">
    <property type="entry name" value="Dihydrolipoyl dehydrogenase"/>
    <property type="match status" value="1"/>
</dbReference>
<dbReference type="PRINTS" id="PR00368">
    <property type="entry name" value="FADPNR"/>
</dbReference>
<dbReference type="GO" id="GO:0050660">
    <property type="term" value="F:flavin adenine dinucleotide binding"/>
    <property type="evidence" value="ECO:0007669"/>
    <property type="project" value="InterPro"/>
</dbReference>
<dbReference type="PROSITE" id="PS00076">
    <property type="entry name" value="PYRIDINE_REDOX_1"/>
    <property type="match status" value="1"/>
</dbReference>
<evidence type="ECO:0000313" key="18">
    <source>
        <dbReference type="EMBL" id="RAI82884.1"/>
    </source>
</evidence>
<keyword evidence="8 13" id="KW-0520">NAD</keyword>
<evidence type="ECO:0000256" key="9">
    <source>
        <dbReference type="ARBA" id="ARBA00023157"/>
    </source>
</evidence>
<dbReference type="NCBIfam" id="TIGR01350">
    <property type="entry name" value="lipoamide_DH"/>
    <property type="match status" value="1"/>
</dbReference>
<organism evidence="18 19">
    <name type="scientific">Macrococcoides goetzii</name>
    <dbReference type="NCBI Taxonomy" id="1891097"/>
    <lineage>
        <taxon>Bacteria</taxon>
        <taxon>Bacillati</taxon>
        <taxon>Bacillota</taxon>
        <taxon>Bacilli</taxon>
        <taxon>Bacillales</taxon>
        <taxon>Staphylococcaceae</taxon>
        <taxon>Macrococcoides</taxon>
    </lineage>
</organism>
<comment type="similarity">
    <text evidence="2 15">Belongs to the class-I pyridine nucleotide-disulfide oxidoreductase family.</text>
</comment>
<name>A0A2G5NTZ1_9STAP</name>
<dbReference type="InterPro" id="IPR004099">
    <property type="entry name" value="Pyr_nucl-diS_OxRdtase_dimer"/>
</dbReference>